<evidence type="ECO:0000313" key="5">
    <source>
        <dbReference type="EMBL" id="KNZ40734.1"/>
    </source>
</evidence>
<dbReference type="SMART" id="SM00382">
    <property type="entry name" value="AAA"/>
    <property type="match status" value="1"/>
</dbReference>
<evidence type="ECO:0000256" key="2">
    <source>
        <dbReference type="ARBA" id="ARBA00022741"/>
    </source>
</evidence>
<dbReference type="PROSITE" id="PS00211">
    <property type="entry name" value="ABC_TRANSPORTER_1"/>
    <property type="match status" value="1"/>
</dbReference>
<dbReference type="FunFam" id="3.40.50.300:FF:000134">
    <property type="entry name" value="Iron-enterobactin ABC transporter ATP-binding protein"/>
    <property type="match status" value="1"/>
</dbReference>
<keyword evidence="2" id="KW-0547">Nucleotide-binding</keyword>
<feature type="domain" description="ABC transporter" evidence="4">
    <location>
        <begin position="3"/>
        <end position="239"/>
    </location>
</feature>
<dbReference type="InterPro" id="IPR003593">
    <property type="entry name" value="AAA+_ATPase"/>
</dbReference>
<dbReference type="PROSITE" id="PS50893">
    <property type="entry name" value="ABC_TRANSPORTER_2"/>
    <property type="match status" value="1"/>
</dbReference>
<dbReference type="PANTHER" id="PTHR42734:SF19">
    <property type="entry name" value="IRON COMPOUNDS ABC TRANSPORTER, ATP-BINDING PROTEIN"/>
    <property type="match status" value="1"/>
</dbReference>
<dbReference type="STRING" id="52689.AKG39_15590"/>
<sequence>MKLEITELGFSYPNGKQIFGNVSFDVEKGDVFSILGPNGAGKSTLLNCISNLNEPTQGAIFLDNEKIQELSLKIFAQKISYVPQIHKPTYAFTVEEFVAMGRTPYMRTFRKLNNTDDYIIGQAMDQVRITHLRKKPYTQISGGERQLVTIARAIAQEPDFILLDEPTAHLDFGNQIKTMKLIKNLAEKGYGIIMTTHNPDQVFFVGGRVGILNKKGQFEMGEANEYLSEDRLGYIYSEPVHIFYSHALKRNVCTSGC</sequence>
<evidence type="ECO:0000259" key="4">
    <source>
        <dbReference type="PROSITE" id="PS50893"/>
    </source>
</evidence>
<dbReference type="Proteomes" id="UP000036873">
    <property type="component" value="Unassembled WGS sequence"/>
</dbReference>
<dbReference type="GO" id="GO:0005524">
    <property type="term" value="F:ATP binding"/>
    <property type="evidence" value="ECO:0007669"/>
    <property type="project" value="UniProtKB-KW"/>
</dbReference>
<dbReference type="OrthoDB" id="9799337at2"/>
<dbReference type="RefSeq" id="WP_050741334.1">
    <property type="nucleotide sequence ID" value="NZ_LGYO01000044.1"/>
</dbReference>
<reference evidence="6" key="1">
    <citation type="submission" date="2015-07" db="EMBL/GenBank/DDBJ databases">
        <title>Draft genome sequence of Acetobacterium bakii DSM 8293, a potential psychrophilic chemical producer through syngas fermentation.</title>
        <authorList>
            <person name="Song Y."/>
            <person name="Hwang S."/>
            <person name="Cho B.-K."/>
        </authorList>
    </citation>
    <scope>NUCLEOTIDE SEQUENCE [LARGE SCALE GENOMIC DNA]</scope>
    <source>
        <strain evidence="6">DSM 8239</strain>
    </source>
</reference>
<accession>A0A0L6TWU0</accession>
<dbReference type="Gene3D" id="3.40.50.300">
    <property type="entry name" value="P-loop containing nucleotide triphosphate hydrolases"/>
    <property type="match status" value="1"/>
</dbReference>
<comment type="caution">
    <text evidence="5">The sequence shown here is derived from an EMBL/GenBank/DDBJ whole genome shotgun (WGS) entry which is preliminary data.</text>
</comment>
<dbReference type="AlphaFoldDB" id="A0A0L6TWU0"/>
<dbReference type="InterPro" id="IPR003439">
    <property type="entry name" value="ABC_transporter-like_ATP-bd"/>
</dbReference>
<dbReference type="InterPro" id="IPR050153">
    <property type="entry name" value="Metal_Ion_Import_ABC"/>
</dbReference>
<dbReference type="SUPFAM" id="SSF52540">
    <property type="entry name" value="P-loop containing nucleoside triphosphate hydrolases"/>
    <property type="match status" value="1"/>
</dbReference>
<evidence type="ECO:0000256" key="1">
    <source>
        <dbReference type="ARBA" id="ARBA00022448"/>
    </source>
</evidence>
<gene>
    <name evidence="5" type="ORF">AKG39_15590</name>
</gene>
<dbReference type="InterPro" id="IPR027417">
    <property type="entry name" value="P-loop_NTPase"/>
</dbReference>
<evidence type="ECO:0000256" key="3">
    <source>
        <dbReference type="ARBA" id="ARBA00022840"/>
    </source>
</evidence>
<dbReference type="GO" id="GO:0016887">
    <property type="term" value="F:ATP hydrolysis activity"/>
    <property type="evidence" value="ECO:0007669"/>
    <property type="project" value="InterPro"/>
</dbReference>
<name>A0A0L6TWU0_9FIRM</name>
<proteinExistence type="predicted"/>
<dbReference type="EMBL" id="LGYO01000044">
    <property type="protein sequence ID" value="KNZ40734.1"/>
    <property type="molecule type" value="Genomic_DNA"/>
</dbReference>
<protein>
    <submittedName>
        <fullName evidence="5">Iron ABC transporter ATP-binding protein</fullName>
    </submittedName>
</protein>
<dbReference type="CDD" id="cd03214">
    <property type="entry name" value="ABC_Iron-Siderophores_B12_Hemin"/>
    <property type="match status" value="1"/>
</dbReference>
<dbReference type="PATRIC" id="fig|52689.4.peg.2646"/>
<keyword evidence="6" id="KW-1185">Reference proteome</keyword>
<dbReference type="PANTHER" id="PTHR42734">
    <property type="entry name" value="METAL TRANSPORT SYSTEM ATP-BINDING PROTEIN TM_0124-RELATED"/>
    <property type="match status" value="1"/>
</dbReference>
<keyword evidence="1" id="KW-0813">Transport</keyword>
<organism evidence="5 6">
    <name type="scientific">Acetobacterium bakii</name>
    <dbReference type="NCBI Taxonomy" id="52689"/>
    <lineage>
        <taxon>Bacteria</taxon>
        <taxon>Bacillati</taxon>
        <taxon>Bacillota</taxon>
        <taxon>Clostridia</taxon>
        <taxon>Eubacteriales</taxon>
        <taxon>Eubacteriaceae</taxon>
        <taxon>Acetobacterium</taxon>
    </lineage>
</organism>
<evidence type="ECO:0000313" key="6">
    <source>
        <dbReference type="Proteomes" id="UP000036873"/>
    </source>
</evidence>
<dbReference type="Pfam" id="PF00005">
    <property type="entry name" value="ABC_tran"/>
    <property type="match status" value="1"/>
</dbReference>
<keyword evidence="3 5" id="KW-0067">ATP-binding</keyword>
<dbReference type="InterPro" id="IPR017871">
    <property type="entry name" value="ABC_transporter-like_CS"/>
</dbReference>